<protein>
    <submittedName>
        <fullName evidence="1">Uu.00g141150.m01.CDS01</fullName>
    </submittedName>
</protein>
<sequence length="143" mass="16630">MPSYQYENSYHRSHELAHRLRKETRHSHYPTRYIVNDGQLFVDEKSLRHSNTVIYNSPGSTMWLTPSSRHHSTSAHNPHHHSTSSSAWVATTTQPATMVCLGCHEHRVAYYGSYCRDCTAARLAPVPERRQLDYPERRAIGWR</sequence>
<dbReference type="EMBL" id="CAUWAG010000012">
    <property type="protein sequence ID" value="CAJ2509089.1"/>
    <property type="molecule type" value="Genomic_DNA"/>
</dbReference>
<reference evidence="1" key="1">
    <citation type="submission" date="2023-10" db="EMBL/GenBank/DDBJ databases">
        <authorList>
            <person name="Hackl T."/>
        </authorList>
    </citation>
    <scope>NUCLEOTIDE SEQUENCE</scope>
</reference>
<organism evidence="1 2">
    <name type="scientific">Anthostomella pinea</name>
    <dbReference type="NCBI Taxonomy" id="933095"/>
    <lineage>
        <taxon>Eukaryota</taxon>
        <taxon>Fungi</taxon>
        <taxon>Dikarya</taxon>
        <taxon>Ascomycota</taxon>
        <taxon>Pezizomycotina</taxon>
        <taxon>Sordariomycetes</taxon>
        <taxon>Xylariomycetidae</taxon>
        <taxon>Xylariales</taxon>
        <taxon>Xylariaceae</taxon>
        <taxon>Anthostomella</taxon>
    </lineage>
</organism>
<evidence type="ECO:0000313" key="2">
    <source>
        <dbReference type="Proteomes" id="UP001295740"/>
    </source>
</evidence>
<dbReference type="Proteomes" id="UP001295740">
    <property type="component" value="Unassembled WGS sequence"/>
</dbReference>
<proteinExistence type="predicted"/>
<evidence type="ECO:0000313" key="1">
    <source>
        <dbReference type="EMBL" id="CAJ2509089.1"/>
    </source>
</evidence>
<comment type="caution">
    <text evidence="1">The sequence shown here is derived from an EMBL/GenBank/DDBJ whole genome shotgun (WGS) entry which is preliminary data.</text>
</comment>
<keyword evidence="2" id="KW-1185">Reference proteome</keyword>
<name>A0AAI8VR11_9PEZI</name>
<accession>A0AAI8VR11</accession>
<gene>
    <name evidence="1" type="ORF">KHLLAP_LOCUS9557</name>
</gene>
<dbReference type="AlphaFoldDB" id="A0AAI8VR11"/>